<dbReference type="SUPFAM" id="SSF103481">
    <property type="entry name" value="Multidrug resistance efflux transporter EmrE"/>
    <property type="match status" value="1"/>
</dbReference>
<evidence type="ECO:0000256" key="6">
    <source>
        <dbReference type="ARBA" id="ARBA00023136"/>
    </source>
</evidence>
<evidence type="ECO:0000313" key="8">
    <source>
        <dbReference type="EMBL" id="CAB4767324.1"/>
    </source>
</evidence>
<evidence type="ECO:0000256" key="5">
    <source>
        <dbReference type="ARBA" id="ARBA00022989"/>
    </source>
</evidence>
<dbReference type="EMBL" id="CAEZZO010000070">
    <property type="protein sequence ID" value="CAB4767324.1"/>
    <property type="molecule type" value="Genomic_DNA"/>
</dbReference>
<dbReference type="GO" id="GO:0005886">
    <property type="term" value="C:plasma membrane"/>
    <property type="evidence" value="ECO:0007669"/>
    <property type="project" value="UniProtKB-SubCell"/>
</dbReference>
<dbReference type="InterPro" id="IPR045324">
    <property type="entry name" value="Small_multidrug_res"/>
</dbReference>
<evidence type="ECO:0000256" key="1">
    <source>
        <dbReference type="ARBA" id="ARBA00004651"/>
    </source>
</evidence>
<dbReference type="FunFam" id="1.10.3730.20:FF:000001">
    <property type="entry name" value="Quaternary ammonium compound resistance transporter SugE"/>
    <property type="match status" value="1"/>
</dbReference>
<dbReference type="AlphaFoldDB" id="A0A6J6V6M6"/>
<organism evidence="8">
    <name type="scientific">freshwater metagenome</name>
    <dbReference type="NCBI Taxonomy" id="449393"/>
    <lineage>
        <taxon>unclassified sequences</taxon>
        <taxon>metagenomes</taxon>
        <taxon>ecological metagenomes</taxon>
    </lineage>
</organism>
<dbReference type="InterPro" id="IPR000390">
    <property type="entry name" value="Small_drug/metabolite_transptr"/>
</dbReference>
<dbReference type="Gene3D" id="1.10.3730.20">
    <property type="match status" value="1"/>
</dbReference>
<evidence type="ECO:0000256" key="4">
    <source>
        <dbReference type="ARBA" id="ARBA00022692"/>
    </source>
</evidence>
<dbReference type="InterPro" id="IPR037185">
    <property type="entry name" value="EmrE-like"/>
</dbReference>
<accession>A0A6J6V6M6</accession>
<gene>
    <name evidence="8" type="ORF">UFOPK2886_00562</name>
</gene>
<protein>
    <submittedName>
        <fullName evidence="8">Unannotated protein</fullName>
    </submittedName>
</protein>
<feature type="transmembrane region" description="Helical" evidence="7">
    <location>
        <begin position="57"/>
        <end position="78"/>
    </location>
</feature>
<reference evidence="8" key="1">
    <citation type="submission" date="2020-05" db="EMBL/GenBank/DDBJ databases">
        <authorList>
            <person name="Chiriac C."/>
            <person name="Salcher M."/>
            <person name="Ghai R."/>
            <person name="Kavagutti S V."/>
        </authorList>
    </citation>
    <scope>NUCLEOTIDE SEQUENCE</scope>
</reference>
<evidence type="ECO:0000256" key="7">
    <source>
        <dbReference type="SAM" id="Phobius"/>
    </source>
</evidence>
<name>A0A6J6V6M6_9ZZZZ</name>
<sequence length="108" mass="11285">MAWLAVITAGFLEIGFATMLKLSSGFTKLWPSVGFIVFAAGSFSLLSWSLKVLPIGTAYAVWTGIGAAGTAIVGMIFFKDPVSLARISAIIFIVSGVILLNVSSSTHS</sequence>
<keyword evidence="2" id="KW-0813">Transport</keyword>
<comment type="subcellular location">
    <subcellularLocation>
        <location evidence="1">Cell membrane</location>
        <topology evidence="1">Multi-pass membrane protein</topology>
    </subcellularLocation>
</comment>
<keyword evidence="6 7" id="KW-0472">Membrane</keyword>
<keyword evidence="4 7" id="KW-0812">Transmembrane</keyword>
<evidence type="ECO:0000256" key="3">
    <source>
        <dbReference type="ARBA" id="ARBA00022475"/>
    </source>
</evidence>
<feature type="transmembrane region" description="Helical" evidence="7">
    <location>
        <begin position="84"/>
        <end position="102"/>
    </location>
</feature>
<dbReference type="Pfam" id="PF00893">
    <property type="entry name" value="Multi_Drug_Res"/>
    <property type="match status" value="1"/>
</dbReference>
<keyword evidence="3" id="KW-1003">Cell membrane</keyword>
<dbReference type="PANTHER" id="PTHR30561">
    <property type="entry name" value="SMR FAMILY PROTON-DEPENDENT DRUG EFFLUX TRANSPORTER SUGE"/>
    <property type="match status" value="1"/>
</dbReference>
<dbReference type="PANTHER" id="PTHR30561:SF21">
    <property type="entry name" value="MOLECULAR CHAPERONE"/>
    <property type="match status" value="1"/>
</dbReference>
<dbReference type="GO" id="GO:0022857">
    <property type="term" value="F:transmembrane transporter activity"/>
    <property type="evidence" value="ECO:0007669"/>
    <property type="project" value="InterPro"/>
</dbReference>
<evidence type="ECO:0000256" key="2">
    <source>
        <dbReference type="ARBA" id="ARBA00022448"/>
    </source>
</evidence>
<feature type="transmembrane region" description="Helical" evidence="7">
    <location>
        <begin position="33"/>
        <end position="50"/>
    </location>
</feature>
<keyword evidence="5 7" id="KW-1133">Transmembrane helix</keyword>
<proteinExistence type="predicted"/>